<accession>A0AAV9RQL9</accession>
<gene>
    <name evidence="1" type="ORF">CRENBAI_018294</name>
</gene>
<name>A0AAV9RQL9_9TELE</name>
<protein>
    <submittedName>
        <fullName evidence="1">Uncharacterized protein</fullName>
    </submittedName>
</protein>
<proteinExistence type="predicted"/>
<organism evidence="1 2">
    <name type="scientific">Crenichthys baileyi</name>
    <name type="common">White River springfish</name>
    <dbReference type="NCBI Taxonomy" id="28760"/>
    <lineage>
        <taxon>Eukaryota</taxon>
        <taxon>Metazoa</taxon>
        <taxon>Chordata</taxon>
        <taxon>Craniata</taxon>
        <taxon>Vertebrata</taxon>
        <taxon>Euteleostomi</taxon>
        <taxon>Actinopterygii</taxon>
        <taxon>Neopterygii</taxon>
        <taxon>Teleostei</taxon>
        <taxon>Neoteleostei</taxon>
        <taxon>Acanthomorphata</taxon>
        <taxon>Ovalentaria</taxon>
        <taxon>Atherinomorphae</taxon>
        <taxon>Cyprinodontiformes</taxon>
        <taxon>Goodeidae</taxon>
        <taxon>Crenichthys</taxon>
    </lineage>
</organism>
<evidence type="ECO:0000313" key="1">
    <source>
        <dbReference type="EMBL" id="KAK5611348.1"/>
    </source>
</evidence>
<dbReference type="AlphaFoldDB" id="A0AAV9RQL9"/>
<reference evidence="1 2" key="1">
    <citation type="submission" date="2021-06" db="EMBL/GenBank/DDBJ databases">
        <authorList>
            <person name="Palmer J.M."/>
        </authorList>
    </citation>
    <scope>NUCLEOTIDE SEQUENCE [LARGE SCALE GENOMIC DNA]</scope>
    <source>
        <strain evidence="1 2">MEX-2019</strain>
        <tissue evidence="1">Muscle</tissue>
    </source>
</reference>
<comment type="caution">
    <text evidence="1">The sequence shown here is derived from an EMBL/GenBank/DDBJ whole genome shotgun (WGS) entry which is preliminary data.</text>
</comment>
<dbReference type="Proteomes" id="UP001311232">
    <property type="component" value="Unassembled WGS sequence"/>
</dbReference>
<evidence type="ECO:0000313" key="2">
    <source>
        <dbReference type="Proteomes" id="UP001311232"/>
    </source>
</evidence>
<dbReference type="EMBL" id="JAHHUM010001485">
    <property type="protein sequence ID" value="KAK5611348.1"/>
    <property type="molecule type" value="Genomic_DNA"/>
</dbReference>
<sequence length="202" mass="22405">MIGSAHGHREAFEPLGLTAIATSNLKPSTRADSLASWSFMPLLCQDYWRIGCSSCAPLSLPYFVWSRQTHTVGDWAGEWSRIHPDSTRVSERMNLLKTYSALRGLRIFSIAFGRASSSPRNRHLLLSRLMAVSGAIRLSASLPSWSLTTFDRSSSWSKPPCDAKRTGEFDFKVGCLSYSLTIIAQASLSPERKRAQVGYSVK</sequence>
<keyword evidence="2" id="KW-1185">Reference proteome</keyword>